<dbReference type="EMBL" id="SMGO01000002">
    <property type="protein sequence ID" value="TCK82657.1"/>
    <property type="molecule type" value="Genomic_DNA"/>
</dbReference>
<evidence type="ECO:0000256" key="9">
    <source>
        <dbReference type="ARBA" id="ARBA00048540"/>
    </source>
</evidence>
<dbReference type="InterPro" id="IPR003374">
    <property type="entry name" value="ApbE-like_sf"/>
</dbReference>
<dbReference type="PIRSF" id="PIRSF006268">
    <property type="entry name" value="ApbE"/>
    <property type="match status" value="1"/>
</dbReference>
<keyword evidence="7 10" id="KW-0460">Magnesium</keyword>
<evidence type="ECO:0000256" key="10">
    <source>
        <dbReference type="PIRNR" id="PIRNR006268"/>
    </source>
</evidence>
<evidence type="ECO:0000256" key="4">
    <source>
        <dbReference type="ARBA" id="ARBA00022679"/>
    </source>
</evidence>
<proteinExistence type="inferred from homology"/>
<accession>A0A4R1LV68</accession>
<evidence type="ECO:0000256" key="1">
    <source>
        <dbReference type="ARBA" id="ARBA00011955"/>
    </source>
</evidence>
<keyword evidence="6 10" id="KW-0274">FAD</keyword>
<dbReference type="Pfam" id="PF02424">
    <property type="entry name" value="ApbE"/>
    <property type="match status" value="1"/>
</dbReference>
<gene>
    <name evidence="12" type="ORF">C8N28_1241</name>
</gene>
<protein>
    <recommendedName>
        <fullName evidence="2 10">FAD:protein FMN transferase</fullName>
        <ecNumber evidence="1 10">2.7.1.180</ecNumber>
    </recommendedName>
    <alternativeName>
        <fullName evidence="8 10">Flavin transferase</fullName>
    </alternativeName>
</protein>
<reference evidence="12 13" key="1">
    <citation type="submission" date="2019-03" db="EMBL/GenBank/DDBJ databases">
        <title>Genomic Encyclopedia of Archaeal and Bacterial Type Strains, Phase II (KMG-II): from individual species to whole genera.</title>
        <authorList>
            <person name="Goeker M."/>
        </authorList>
    </citation>
    <scope>NUCLEOTIDE SEQUENCE [LARGE SCALE GENOMIC DNA]</scope>
    <source>
        <strain evidence="12 13">DSM 22554</strain>
    </source>
</reference>
<dbReference type="InterPro" id="IPR024932">
    <property type="entry name" value="ApbE"/>
</dbReference>
<evidence type="ECO:0000313" key="12">
    <source>
        <dbReference type="EMBL" id="TCK82657.1"/>
    </source>
</evidence>
<evidence type="ECO:0000256" key="3">
    <source>
        <dbReference type="ARBA" id="ARBA00022630"/>
    </source>
</evidence>
<evidence type="ECO:0000256" key="2">
    <source>
        <dbReference type="ARBA" id="ARBA00016337"/>
    </source>
</evidence>
<dbReference type="GO" id="GO:0046872">
    <property type="term" value="F:metal ion binding"/>
    <property type="evidence" value="ECO:0007669"/>
    <property type="project" value="UniProtKB-UniRule"/>
</dbReference>
<feature type="binding site" evidence="11">
    <location>
        <position position="154"/>
    </location>
    <ligand>
        <name>Mg(2+)</name>
        <dbReference type="ChEBI" id="CHEBI:18420"/>
    </ligand>
</feature>
<dbReference type="AlphaFoldDB" id="A0A4R1LV68"/>
<organism evidence="12 13">
    <name type="scientific">Albibacterium bauzanense</name>
    <dbReference type="NCBI Taxonomy" id="653929"/>
    <lineage>
        <taxon>Bacteria</taxon>
        <taxon>Pseudomonadati</taxon>
        <taxon>Bacteroidota</taxon>
        <taxon>Sphingobacteriia</taxon>
        <taxon>Sphingobacteriales</taxon>
        <taxon>Sphingobacteriaceae</taxon>
        <taxon>Albibacterium</taxon>
    </lineage>
</organism>
<dbReference type="PANTHER" id="PTHR30040:SF2">
    <property type="entry name" value="FAD:PROTEIN FMN TRANSFERASE"/>
    <property type="match status" value="1"/>
</dbReference>
<dbReference type="GO" id="GO:0016740">
    <property type="term" value="F:transferase activity"/>
    <property type="evidence" value="ECO:0007669"/>
    <property type="project" value="UniProtKB-UniRule"/>
</dbReference>
<dbReference type="Gene3D" id="3.10.520.10">
    <property type="entry name" value="ApbE-like domains"/>
    <property type="match status" value="1"/>
</dbReference>
<evidence type="ECO:0000256" key="6">
    <source>
        <dbReference type="ARBA" id="ARBA00022827"/>
    </source>
</evidence>
<comment type="catalytic activity">
    <reaction evidence="9 10">
        <text>L-threonyl-[protein] + FAD = FMN-L-threonyl-[protein] + AMP + H(+)</text>
        <dbReference type="Rhea" id="RHEA:36847"/>
        <dbReference type="Rhea" id="RHEA-COMP:11060"/>
        <dbReference type="Rhea" id="RHEA-COMP:11061"/>
        <dbReference type="ChEBI" id="CHEBI:15378"/>
        <dbReference type="ChEBI" id="CHEBI:30013"/>
        <dbReference type="ChEBI" id="CHEBI:57692"/>
        <dbReference type="ChEBI" id="CHEBI:74257"/>
        <dbReference type="ChEBI" id="CHEBI:456215"/>
        <dbReference type="EC" id="2.7.1.180"/>
    </reaction>
</comment>
<dbReference type="PANTHER" id="PTHR30040">
    <property type="entry name" value="THIAMINE BIOSYNTHESIS LIPOPROTEIN APBE"/>
    <property type="match status" value="1"/>
</dbReference>
<comment type="cofactor">
    <cofactor evidence="11">
        <name>Mg(2+)</name>
        <dbReference type="ChEBI" id="CHEBI:18420"/>
    </cofactor>
    <cofactor evidence="11">
        <name>Mn(2+)</name>
        <dbReference type="ChEBI" id="CHEBI:29035"/>
    </cofactor>
    <text evidence="11">Magnesium. Can also use manganese.</text>
</comment>
<keyword evidence="5 10" id="KW-0479">Metal-binding</keyword>
<feature type="binding site" evidence="11">
    <location>
        <position position="271"/>
    </location>
    <ligand>
        <name>Mg(2+)</name>
        <dbReference type="ChEBI" id="CHEBI:18420"/>
    </ligand>
</feature>
<keyword evidence="13" id="KW-1185">Reference proteome</keyword>
<evidence type="ECO:0000256" key="7">
    <source>
        <dbReference type="ARBA" id="ARBA00022842"/>
    </source>
</evidence>
<evidence type="ECO:0000256" key="8">
    <source>
        <dbReference type="ARBA" id="ARBA00031306"/>
    </source>
</evidence>
<keyword evidence="4 10" id="KW-0808">Transferase</keyword>
<evidence type="ECO:0000256" key="5">
    <source>
        <dbReference type="ARBA" id="ARBA00022723"/>
    </source>
</evidence>
<name>A0A4R1LV68_9SPHI</name>
<evidence type="ECO:0000256" key="11">
    <source>
        <dbReference type="PIRSR" id="PIRSR006268-2"/>
    </source>
</evidence>
<dbReference type="EC" id="2.7.1.180" evidence="1 10"/>
<sequence length="322" mass="35666">MGFWSFQDPEQVHYTFNGQAQGTNYLISYYHNSEKVSQGQIDSILLVIDNSMSLYKSNSLISTINESAQGGELDFHFLQVIKKAFQINKETDGIFDVTVAPLVAAWGFSSEKIRKLPDSNQIAQILPFVGMENIELNGNYLKKLKPEVKIDLNGIAQGYTVDVIADFLTQNGIKNFLVEIGGELRVEGKKPDGEDFHIGIEGPVNSINNESTIKHVAIIKGKALTTSGSYQKYIQYGKDRLTHIINPKTGYPVHSEILSVTVLAKGALSADGYDNALLAMGIKNAFSFLDQYPDLEAYFVYKNEQGSIVDTMSNGFKSILKN</sequence>
<keyword evidence="3 10" id="KW-0285">Flavoprotein</keyword>
<comment type="similarity">
    <text evidence="10">Belongs to the ApbE family.</text>
</comment>
<dbReference type="Proteomes" id="UP000294616">
    <property type="component" value="Unassembled WGS sequence"/>
</dbReference>
<keyword evidence="12" id="KW-0449">Lipoprotein</keyword>
<evidence type="ECO:0000313" key="13">
    <source>
        <dbReference type="Proteomes" id="UP000294616"/>
    </source>
</evidence>
<dbReference type="RefSeq" id="WP_246012763.1">
    <property type="nucleotide sequence ID" value="NZ_SMGO01000002.1"/>
</dbReference>
<comment type="caution">
    <text evidence="12">The sequence shown here is derived from an EMBL/GenBank/DDBJ whole genome shotgun (WGS) entry which is preliminary data.</text>
</comment>
<dbReference type="SUPFAM" id="SSF143631">
    <property type="entry name" value="ApbE-like"/>
    <property type="match status" value="1"/>
</dbReference>